<dbReference type="EMBL" id="MSFK01000029">
    <property type="protein sequence ID" value="PWY75288.1"/>
    <property type="molecule type" value="Genomic_DNA"/>
</dbReference>
<name>A0A317VQV3_9EURO</name>
<organism evidence="1 2">
    <name type="scientific">Aspergillus sclerotioniger CBS 115572</name>
    <dbReference type="NCBI Taxonomy" id="1450535"/>
    <lineage>
        <taxon>Eukaryota</taxon>
        <taxon>Fungi</taxon>
        <taxon>Dikarya</taxon>
        <taxon>Ascomycota</taxon>
        <taxon>Pezizomycotina</taxon>
        <taxon>Eurotiomycetes</taxon>
        <taxon>Eurotiomycetidae</taxon>
        <taxon>Eurotiales</taxon>
        <taxon>Aspergillaceae</taxon>
        <taxon>Aspergillus</taxon>
        <taxon>Aspergillus subgen. Circumdati</taxon>
    </lineage>
</organism>
<dbReference type="OrthoDB" id="4362974at2759"/>
<proteinExistence type="predicted"/>
<protein>
    <submittedName>
        <fullName evidence="1">Uncharacterized protein</fullName>
    </submittedName>
</protein>
<accession>A0A317VQV3</accession>
<reference evidence="1 2" key="1">
    <citation type="submission" date="2016-12" db="EMBL/GenBank/DDBJ databases">
        <title>The genomes of Aspergillus section Nigri reveals drivers in fungal speciation.</title>
        <authorList>
            <consortium name="DOE Joint Genome Institute"/>
            <person name="Vesth T.C."/>
            <person name="Nybo J."/>
            <person name="Theobald S."/>
            <person name="Brandl J."/>
            <person name="Frisvad J.C."/>
            <person name="Nielsen K.F."/>
            <person name="Lyhne E.K."/>
            <person name="Kogle M.E."/>
            <person name="Kuo A."/>
            <person name="Riley R."/>
            <person name="Clum A."/>
            <person name="Nolan M."/>
            <person name="Lipzen A."/>
            <person name="Salamov A."/>
            <person name="Henrissat B."/>
            <person name="Wiebenga A."/>
            <person name="De Vries R.P."/>
            <person name="Grigoriev I.V."/>
            <person name="Mortensen U.H."/>
            <person name="Andersen M.R."/>
            <person name="Baker S.E."/>
        </authorList>
    </citation>
    <scope>NUCLEOTIDE SEQUENCE [LARGE SCALE GENOMIC DNA]</scope>
    <source>
        <strain evidence="1 2">CBS 115572</strain>
    </source>
</reference>
<evidence type="ECO:0000313" key="1">
    <source>
        <dbReference type="EMBL" id="PWY75288.1"/>
    </source>
</evidence>
<dbReference type="GeneID" id="37116221"/>
<evidence type="ECO:0000313" key="2">
    <source>
        <dbReference type="Proteomes" id="UP000246702"/>
    </source>
</evidence>
<sequence length="168" mass="19138">MLDIDYNKSSASVTFTNCLSKIRFKPLKDNPYIYQKDNIILIIFINNSAITALRQKDLIELKQYLLQAPLAADMKTLKHICQYLTNNPELSILLAADHMKSIETLIITFLAITEFCTFNSTIKETLYIKKLVVVLGLMVSPNGRIPVFTDSVNSLNILHQEGYTHTIR</sequence>
<gene>
    <name evidence="1" type="ORF">BO94DRAFT_559571</name>
</gene>
<keyword evidence="2" id="KW-1185">Reference proteome</keyword>
<comment type="caution">
    <text evidence="1">The sequence shown here is derived from an EMBL/GenBank/DDBJ whole genome shotgun (WGS) entry which is preliminary data.</text>
</comment>
<dbReference type="RefSeq" id="XP_025463915.1">
    <property type="nucleotide sequence ID" value="XM_025614078.1"/>
</dbReference>
<dbReference type="Proteomes" id="UP000246702">
    <property type="component" value="Unassembled WGS sequence"/>
</dbReference>
<dbReference type="AlphaFoldDB" id="A0A317VQV3"/>